<evidence type="ECO:0000256" key="2">
    <source>
        <dbReference type="RuleBase" id="RU003690"/>
    </source>
</evidence>
<dbReference type="Gramene" id="QL04p062629:mrna">
    <property type="protein sequence ID" value="QL04p062629:mrna"/>
    <property type="gene ID" value="QL04p062629"/>
</dbReference>
<dbReference type="Proteomes" id="UP000594261">
    <property type="component" value="Chromosome 4"/>
</dbReference>
<dbReference type="GO" id="GO:0008422">
    <property type="term" value="F:beta-glucosidase activity"/>
    <property type="evidence" value="ECO:0007669"/>
    <property type="project" value="TreeGrafter"/>
</dbReference>
<dbReference type="Pfam" id="PF00232">
    <property type="entry name" value="Glyco_hydro_1"/>
    <property type="match status" value="1"/>
</dbReference>
<organism evidence="4 5">
    <name type="scientific">Quercus lobata</name>
    <name type="common">Valley oak</name>
    <dbReference type="NCBI Taxonomy" id="97700"/>
    <lineage>
        <taxon>Eukaryota</taxon>
        <taxon>Viridiplantae</taxon>
        <taxon>Streptophyta</taxon>
        <taxon>Embryophyta</taxon>
        <taxon>Tracheophyta</taxon>
        <taxon>Spermatophyta</taxon>
        <taxon>Magnoliopsida</taxon>
        <taxon>eudicotyledons</taxon>
        <taxon>Gunneridae</taxon>
        <taxon>Pentapetalae</taxon>
        <taxon>rosids</taxon>
        <taxon>fabids</taxon>
        <taxon>Fagales</taxon>
        <taxon>Fagaceae</taxon>
        <taxon>Quercus</taxon>
    </lineage>
</organism>
<dbReference type="Gene3D" id="3.20.20.80">
    <property type="entry name" value="Glycosidases"/>
    <property type="match status" value="1"/>
</dbReference>
<sequence length="101" mass="11546">MSGNLAAIMVLVFFKYADPLVYGDYPDVMKKIAGSRLPAFTNLESNQVKGSFDFLGLNYYFGLYIKDNSSKLSMEVRDFFADMTIEVSEHDAIHQWKMREG</sequence>
<dbReference type="EnsemblPlants" id="QL04p062629:mrna">
    <property type="protein sequence ID" value="QL04p062629:mrna"/>
    <property type="gene ID" value="QL04p062629"/>
</dbReference>
<dbReference type="PANTHER" id="PTHR10353:SF29">
    <property type="entry name" value="BETA-GLUCOSIDASE 11"/>
    <property type="match status" value="1"/>
</dbReference>
<evidence type="ECO:0000313" key="5">
    <source>
        <dbReference type="Proteomes" id="UP000594261"/>
    </source>
</evidence>
<dbReference type="SUPFAM" id="SSF51445">
    <property type="entry name" value="(Trans)glycosidases"/>
    <property type="match status" value="1"/>
</dbReference>
<evidence type="ECO:0000313" key="4">
    <source>
        <dbReference type="EnsemblPlants" id="QL04p062629:mrna"/>
    </source>
</evidence>
<evidence type="ECO:0008006" key="6">
    <source>
        <dbReference type="Google" id="ProtNLM"/>
    </source>
</evidence>
<dbReference type="InParanoid" id="A0A7N2LIW4"/>
<dbReference type="AlphaFoldDB" id="A0A7N2LIW4"/>
<dbReference type="InterPro" id="IPR017853">
    <property type="entry name" value="GH"/>
</dbReference>
<dbReference type="OMA" id="RSMRNIM"/>
<evidence type="ECO:0000256" key="3">
    <source>
        <dbReference type="SAM" id="SignalP"/>
    </source>
</evidence>
<dbReference type="GO" id="GO:0005975">
    <property type="term" value="P:carbohydrate metabolic process"/>
    <property type="evidence" value="ECO:0007669"/>
    <property type="project" value="InterPro"/>
</dbReference>
<feature type="chain" id="PRO_5029772023" description="Beta-glucosidase" evidence="3">
    <location>
        <begin position="24"/>
        <end position="101"/>
    </location>
</feature>
<dbReference type="PANTHER" id="PTHR10353">
    <property type="entry name" value="GLYCOSYL HYDROLASE"/>
    <property type="match status" value="1"/>
</dbReference>
<feature type="signal peptide" evidence="3">
    <location>
        <begin position="1"/>
        <end position="23"/>
    </location>
</feature>
<dbReference type="EMBL" id="LRBV02000004">
    <property type="status" value="NOT_ANNOTATED_CDS"/>
    <property type="molecule type" value="Genomic_DNA"/>
</dbReference>
<protein>
    <recommendedName>
        <fullName evidence="6">Beta-glucosidase</fullName>
    </recommendedName>
</protein>
<reference evidence="4" key="2">
    <citation type="submission" date="2021-01" db="UniProtKB">
        <authorList>
            <consortium name="EnsemblPlants"/>
        </authorList>
    </citation>
    <scope>IDENTIFICATION</scope>
</reference>
<proteinExistence type="inferred from homology"/>
<keyword evidence="3" id="KW-0732">Signal</keyword>
<name>A0A7N2LIW4_QUELO</name>
<accession>A0A7N2LIW4</accession>
<reference evidence="4 5" key="1">
    <citation type="journal article" date="2016" name="G3 (Bethesda)">
        <title>First Draft Assembly and Annotation of the Genome of a California Endemic Oak Quercus lobata Nee (Fagaceae).</title>
        <authorList>
            <person name="Sork V.L."/>
            <person name="Fitz-Gibbon S.T."/>
            <person name="Puiu D."/>
            <person name="Crepeau M."/>
            <person name="Gugger P.F."/>
            <person name="Sherman R."/>
            <person name="Stevens K."/>
            <person name="Langley C.H."/>
            <person name="Pellegrini M."/>
            <person name="Salzberg S.L."/>
        </authorList>
    </citation>
    <scope>NUCLEOTIDE SEQUENCE [LARGE SCALE GENOMIC DNA]</scope>
    <source>
        <strain evidence="4 5">cv. SW786</strain>
    </source>
</reference>
<evidence type="ECO:0000256" key="1">
    <source>
        <dbReference type="ARBA" id="ARBA00010838"/>
    </source>
</evidence>
<keyword evidence="5" id="KW-1185">Reference proteome</keyword>
<comment type="similarity">
    <text evidence="1 2">Belongs to the glycosyl hydrolase 1 family.</text>
</comment>
<dbReference type="InterPro" id="IPR001360">
    <property type="entry name" value="Glyco_hydro_1"/>
</dbReference>